<evidence type="ECO:0000259" key="1">
    <source>
        <dbReference type="Pfam" id="PF00501"/>
    </source>
</evidence>
<dbReference type="Pfam" id="PF00501">
    <property type="entry name" value="AMP-binding"/>
    <property type="match status" value="1"/>
</dbReference>
<keyword evidence="3" id="KW-1185">Reference proteome</keyword>
<dbReference type="InterPro" id="IPR050237">
    <property type="entry name" value="ATP-dep_AMP-bd_enzyme"/>
</dbReference>
<dbReference type="EMBL" id="JBHRSM010000025">
    <property type="protein sequence ID" value="MFC3087482.1"/>
    <property type="molecule type" value="Genomic_DNA"/>
</dbReference>
<dbReference type="InterPro" id="IPR042099">
    <property type="entry name" value="ANL_N_sf"/>
</dbReference>
<proteinExistence type="predicted"/>
<dbReference type="RefSeq" id="WP_197641592.1">
    <property type="nucleotide sequence ID" value="NZ_JAEACP010000001.1"/>
</dbReference>
<evidence type="ECO:0000313" key="2">
    <source>
        <dbReference type="EMBL" id="MFC3087482.1"/>
    </source>
</evidence>
<reference evidence="3" key="1">
    <citation type="journal article" date="2019" name="Int. J. Syst. Evol. Microbiol.">
        <title>The Global Catalogue of Microorganisms (GCM) 10K type strain sequencing project: providing services to taxonomists for standard genome sequencing and annotation.</title>
        <authorList>
            <consortium name="The Broad Institute Genomics Platform"/>
            <consortium name="The Broad Institute Genome Sequencing Center for Infectious Disease"/>
            <person name="Wu L."/>
            <person name="Ma J."/>
        </authorList>
    </citation>
    <scope>NUCLEOTIDE SEQUENCE [LARGE SCALE GENOMIC DNA]</scope>
    <source>
        <strain evidence="3">KCTC 62102</strain>
    </source>
</reference>
<dbReference type="Proteomes" id="UP001595445">
    <property type="component" value="Unassembled WGS sequence"/>
</dbReference>
<dbReference type="Gene3D" id="3.30.300.30">
    <property type="match status" value="1"/>
</dbReference>
<dbReference type="Gene3D" id="3.40.50.12780">
    <property type="entry name" value="N-terminal domain of ligase-like"/>
    <property type="match status" value="1"/>
</dbReference>
<protein>
    <submittedName>
        <fullName evidence="2">Class I adenylate-forming enzyme family protein</fullName>
    </submittedName>
</protein>
<dbReference type="PANTHER" id="PTHR43767:SF12">
    <property type="entry name" value="AMP-DEPENDENT SYNTHETASE AND LIGASE"/>
    <property type="match status" value="1"/>
</dbReference>
<comment type="caution">
    <text evidence="2">The sequence shown here is derived from an EMBL/GenBank/DDBJ whole genome shotgun (WGS) entry which is preliminary data.</text>
</comment>
<dbReference type="InterPro" id="IPR000873">
    <property type="entry name" value="AMP-dep_synth/lig_dom"/>
</dbReference>
<dbReference type="SUPFAM" id="SSF56801">
    <property type="entry name" value="Acetyl-CoA synthetase-like"/>
    <property type="match status" value="1"/>
</dbReference>
<dbReference type="InterPro" id="IPR045851">
    <property type="entry name" value="AMP-bd_C_sf"/>
</dbReference>
<evidence type="ECO:0000313" key="3">
    <source>
        <dbReference type="Proteomes" id="UP001595445"/>
    </source>
</evidence>
<feature type="domain" description="AMP-dependent synthetase/ligase" evidence="1">
    <location>
        <begin position="26"/>
        <end position="367"/>
    </location>
</feature>
<gene>
    <name evidence="2" type="ORF">ACFOD6_15650</name>
</gene>
<name>A0ABV7DWQ9_9RHOB</name>
<dbReference type="PANTHER" id="PTHR43767">
    <property type="entry name" value="LONG-CHAIN-FATTY-ACID--COA LIGASE"/>
    <property type="match status" value="1"/>
</dbReference>
<organism evidence="2 3">
    <name type="scientific">Tabrizicola soli</name>
    <dbReference type="NCBI Taxonomy" id="2185115"/>
    <lineage>
        <taxon>Bacteria</taxon>
        <taxon>Pseudomonadati</taxon>
        <taxon>Pseudomonadota</taxon>
        <taxon>Alphaproteobacteria</taxon>
        <taxon>Rhodobacterales</taxon>
        <taxon>Paracoccaceae</taxon>
        <taxon>Tabrizicola</taxon>
    </lineage>
</organism>
<sequence length="500" mass="52633">MLSVVDTRPHPAAPPAFNLAGHVLARAAALGEKPALILLHPEGDATITYARLRSLVLGCATHLLAQGHRPGDRVLMRLGNGPAFPIIYLGAIAADLVPVPTSAALTAAEITKLATLVAPRLILADPGIPLPEGETPVTAPDFALWESLPPHDPTPGDPGREAYVIFTSGTSGRPSAVSHAHRAILARKAMHGAWEGLGPDDRLLHAGAMNWTYTLGTGLLDPWTLGATALIPAPGTPATALPGLLSRARATIFAAAPGVFRQMLRAPFPALPDLRHALSAGEALPEATRAAWEAATCTQVHEALGMTEISTYISGSPTHPAPSGTAGYVQPGRHVALLDDDGQPVPRGRPGELSVATTDPGLMRRYLGEDPLPGPWFRTGDMALMAADGAITHLGRRDDLLNAGGFRVSPTEVEAAFEGLPGLHAAAAAEVEPGPGTRIIALFYEGPCALDEAVLRQRAELALARWKQPRHYQHIDTLPRTANGKLLRRALAAHYHRSNP</sequence>
<accession>A0ABV7DWQ9</accession>